<dbReference type="Proteomes" id="UP000308197">
    <property type="component" value="Unassembled WGS sequence"/>
</dbReference>
<organism evidence="2 3">
    <name type="scientific">Polyporus arcularius HHB13444</name>
    <dbReference type="NCBI Taxonomy" id="1314778"/>
    <lineage>
        <taxon>Eukaryota</taxon>
        <taxon>Fungi</taxon>
        <taxon>Dikarya</taxon>
        <taxon>Basidiomycota</taxon>
        <taxon>Agaricomycotina</taxon>
        <taxon>Agaricomycetes</taxon>
        <taxon>Polyporales</taxon>
        <taxon>Polyporaceae</taxon>
        <taxon>Polyporus</taxon>
    </lineage>
</organism>
<dbReference type="AlphaFoldDB" id="A0A5C3NVG1"/>
<dbReference type="EMBL" id="ML211872">
    <property type="protein sequence ID" value="TFK80000.1"/>
    <property type="molecule type" value="Genomic_DNA"/>
</dbReference>
<feature type="region of interest" description="Disordered" evidence="1">
    <location>
        <begin position="392"/>
        <end position="413"/>
    </location>
</feature>
<proteinExistence type="predicted"/>
<name>A0A5C3NVG1_9APHY</name>
<sequence length="492" mass="53149">MAELPVGGRPSELWLQNPAWIDGARNPPRIYSLLEEINADRVAVGYPPLLPGFVPVPFPGVPPIPHSTADTALVPPSQSVKTTGAEKGSDEPVERRIAIDGAGHLISVAVTYTPPSSTNTRSTRTAAKKAKEKHVKSDHIRLDIASRAEFIQAALAIHELDEQYRAGAHSGPAMKVWWTGSGGKSDAPTIDNDHDFEVTRTEIMKRNKTSTKVNIEFDLDGMEGYRVRKRVMSPSSARAHKLILSGIRSRGPRLDLFSEEEQLDGTMILQLKAKWPCARHQGEHGEPGHCYVDASGEHLGLNSRKLKLWAAAIRAADATKHHPPNTVEFDCLRDGRLNTAKARGRTGPNPPAASSSDMSSLVMAALLPLITNQLTAAAQGAVPLAAAQPAVSAPSTPRRRQAQPPAVPVSPSPAVGTELHTCIGDFLKAKGIDVSDAEPALADLELTPDIVNEVPIARLCDVMSCVEGRGRKFQVFCRDWAARVEDKRQRGL</sequence>
<feature type="compositionally biased region" description="Low complexity" evidence="1">
    <location>
        <begin position="113"/>
        <end position="125"/>
    </location>
</feature>
<protein>
    <submittedName>
        <fullName evidence="2">Uncharacterized protein</fullName>
    </submittedName>
</protein>
<feature type="region of interest" description="Disordered" evidence="1">
    <location>
        <begin position="69"/>
        <end position="92"/>
    </location>
</feature>
<evidence type="ECO:0000313" key="3">
    <source>
        <dbReference type="Proteomes" id="UP000308197"/>
    </source>
</evidence>
<dbReference type="InParanoid" id="A0A5C3NVG1"/>
<keyword evidence="3" id="KW-1185">Reference proteome</keyword>
<evidence type="ECO:0000256" key="1">
    <source>
        <dbReference type="SAM" id="MobiDB-lite"/>
    </source>
</evidence>
<gene>
    <name evidence="2" type="ORF">K466DRAFT_504633</name>
</gene>
<feature type="region of interest" description="Disordered" evidence="1">
    <location>
        <begin position="112"/>
        <end position="134"/>
    </location>
</feature>
<reference evidence="2 3" key="1">
    <citation type="journal article" date="2019" name="Nat. Ecol. Evol.">
        <title>Megaphylogeny resolves global patterns of mushroom evolution.</title>
        <authorList>
            <person name="Varga T."/>
            <person name="Krizsan K."/>
            <person name="Foldi C."/>
            <person name="Dima B."/>
            <person name="Sanchez-Garcia M."/>
            <person name="Sanchez-Ramirez S."/>
            <person name="Szollosi G.J."/>
            <person name="Szarkandi J.G."/>
            <person name="Papp V."/>
            <person name="Albert L."/>
            <person name="Andreopoulos W."/>
            <person name="Angelini C."/>
            <person name="Antonin V."/>
            <person name="Barry K.W."/>
            <person name="Bougher N.L."/>
            <person name="Buchanan P."/>
            <person name="Buyck B."/>
            <person name="Bense V."/>
            <person name="Catcheside P."/>
            <person name="Chovatia M."/>
            <person name="Cooper J."/>
            <person name="Damon W."/>
            <person name="Desjardin D."/>
            <person name="Finy P."/>
            <person name="Geml J."/>
            <person name="Haridas S."/>
            <person name="Hughes K."/>
            <person name="Justo A."/>
            <person name="Karasinski D."/>
            <person name="Kautmanova I."/>
            <person name="Kiss B."/>
            <person name="Kocsube S."/>
            <person name="Kotiranta H."/>
            <person name="LaButti K.M."/>
            <person name="Lechner B.E."/>
            <person name="Liimatainen K."/>
            <person name="Lipzen A."/>
            <person name="Lukacs Z."/>
            <person name="Mihaltcheva S."/>
            <person name="Morgado L.N."/>
            <person name="Niskanen T."/>
            <person name="Noordeloos M.E."/>
            <person name="Ohm R.A."/>
            <person name="Ortiz-Santana B."/>
            <person name="Ovrebo C."/>
            <person name="Racz N."/>
            <person name="Riley R."/>
            <person name="Savchenko A."/>
            <person name="Shiryaev A."/>
            <person name="Soop K."/>
            <person name="Spirin V."/>
            <person name="Szebenyi C."/>
            <person name="Tomsovsky M."/>
            <person name="Tulloss R.E."/>
            <person name="Uehling J."/>
            <person name="Grigoriev I.V."/>
            <person name="Vagvolgyi C."/>
            <person name="Papp T."/>
            <person name="Martin F.M."/>
            <person name="Miettinen O."/>
            <person name="Hibbett D.S."/>
            <person name="Nagy L.G."/>
        </authorList>
    </citation>
    <scope>NUCLEOTIDE SEQUENCE [LARGE SCALE GENOMIC DNA]</scope>
    <source>
        <strain evidence="2 3">HHB13444</strain>
    </source>
</reference>
<accession>A0A5C3NVG1</accession>
<evidence type="ECO:0000313" key="2">
    <source>
        <dbReference type="EMBL" id="TFK80000.1"/>
    </source>
</evidence>